<name>A0A212JJ80_9FIRM</name>
<gene>
    <name evidence="1" type="ORF">KL86CLO1_11207</name>
</gene>
<evidence type="ECO:0000313" key="1">
    <source>
        <dbReference type="EMBL" id="SBV99489.1"/>
    </source>
</evidence>
<reference evidence="1" key="1">
    <citation type="submission" date="2016-04" db="EMBL/GenBank/DDBJ databases">
        <authorList>
            <person name="Evans L.H."/>
            <person name="Alamgir A."/>
            <person name="Owens N."/>
            <person name="Weber N.D."/>
            <person name="Virtaneva K."/>
            <person name="Barbian K."/>
            <person name="Babar A."/>
            <person name="Rosenke K."/>
        </authorList>
    </citation>
    <scope>NUCLEOTIDE SEQUENCE</scope>
    <source>
        <strain evidence="1">86</strain>
    </source>
</reference>
<dbReference type="AlphaFoldDB" id="A0A212JJ80"/>
<accession>A0A212JJ80</accession>
<protein>
    <submittedName>
        <fullName evidence="1">Uncharacterized protein</fullName>
    </submittedName>
</protein>
<dbReference type="EMBL" id="FLUN01000001">
    <property type="protein sequence ID" value="SBV99489.1"/>
    <property type="molecule type" value="Genomic_DNA"/>
</dbReference>
<proteinExistence type="predicted"/>
<sequence length="93" mass="10026">MWGAQGGRIVDNPGENGIIIGKGTEGAEDATKYFDDVQLKTEPSKAYFWSGLGETGAETAATIAKKYGGVTLETTIEWAGCIRKQVPNMKITW</sequence>
<organism evidence="1">
    <name type="scientific">uncultured Eubacteriales bacterium</name>
    <dbReference type="NCBI Taxonomy" id="172733"/>
    <lineage>
        <taxon>Bacteria</taxon>
        <taxon>Bacillati</taxon>
        <taxon>Bacillota</taxon>
        <taxon>Clostridia</taxon>
        <taxon>Eubacteriales</taxon>
        <taxon>environmental samples</taxon>
    </lineage>
</organism>